<dbReference type="GO" id="GO:0003677">
    <property type="term" value="F:DNA binding"/>
    <property type="evidence" value="ECO:0007669"/>
    <property type="project" value="InterPro"/>
</dbReference>
<sequence>MFDMDGYDALISGIYDAGIAGGSLSHMFELIRDAVGAAGAGVTIYDADDLMLTHTLVRSGRSISRRLMDKLLPMTDDPGAGLVTGARFPLARRFTDIVPEPQLRHARWFREQSALTSLGHGVMIDVDIAGIRVRLFAVRSTGAPNFSEDDVDLFDRIGPHLRRAFAKDARRFSPFQAKRGLQVILYDEDRLAPAFVRDDPFDRQLAARYGLTPAEVRALRVMAGGVTRAEAHGRLGIGANSLKTHMRRIYAKTGTRRLPELVLLVQALRGGQPASKPS</sequence>
<dbReference type="Gene3D" id="1.10.10.10">
    <property type="entry name" value="Winged helix-like DNA-binding domain superfamily/Winged helix DNA-binding domain"/>
    <property type="match status" value="1"/>
</dbReference>
<evidence type="ECO:0000259" key="1">
    <source>
        <dbReference type="SMART" id="SM00421"/>
    </source>
</evidence>
<dbReference type="Proteomes" id="UP000322077">
    <property type="component" value="Unassembled WGS sequence"/>
</dbReference>
<dbReference type="SUPFAM" id="SSF46894">
    <property type="entry name" value="C-terminal effector domain of the bipartite response regulators"/>
    <property type="match status" value="1"/>
</dbReference>
<dbReference type="EMBL" id="VTOU01000001">
    <property type="protein sequence ID" value="TZG29427.1"/>
    <property type="molecule type" value="Genomic_DNA"/>
</dbReference>
<dbReference type="RefSeq" id="WP_149521085.1">
    <property type="nucleotide sequence ID" value="NZ_VTOU01000001.1"/>
</dbReference>
<comment type="caution">
    <text evidence="2">The sequence shown here is derived from an EMBL/GenBank/DDBJ whole genome shotgun (WGS) entry which is preliminary data.</text>
</comment>
<name>A0A5D9CDL8_9SPHN</name>
<proteinExistence type="predicted"/>
<dbReference type="SMART" id="SM00421">
    <property type="entry name" value="HTH_LUXR"/>
    <property type="match status" value="1"/>
</dbReference>
<feature type="domain" description="HTH luxR-type" evidence="1">
    <location>
        <begin position="208"/>
        <end position="265"/>
    </location>
</feature>
<gene>
    <name evidence="2" type="ORF">FYJ91_04695</name>
</gene>
<dbReference type="InterPro" id="IPR016032">
    <property type="entry name" value="Sig_transdc_resp-reg_C-effctor"/>
</dbReference>
<evidence type="ECO:0000313" key="3">
    <source>
        <dbReference type="Proteomes" id="UP000322077"/>
    </source>
</evidence>
<evidence type="ECO:0000313" key="2">
    <source>
        <dbReference type="EMBL" id="TZG29427.1"/>
    </source>
</evidence>
<organism evidence="2 3">
    <name type="scientific">Sphingomonas montanisoli</name>
    <dbReference type="NCBI Taxonomy" id="2606412"/>
    <lineage>
        <taxon>Bacteria</taxon>
        <taxon>Pseudomonadati</taxon>
        <taxon>Pseudomonadota</taxon>
        <taxon>Alphaproteobacteria</taxon>
        <taxon>Sphingomonadales</taxon>
        <taxon>Sphingomonadaceae</taxon>
        <taxon>Sphingomonas</taxon>
    </lineage>
</organism>
<dbReference type="InterPro" id="IPR000792">
    <property type="entry name" value="Tscrpt_reg_LuxR_C"/>
</dbReference>
<dbReference type="AlphaFoldDB" id="A0A5D9CDL8"/>
<dbReference type="InterPro" id="IPR036388">
    <property type="entry name" value="WH-like_DNA-bd_sf"/>
</dbReference>
<accession>A0A5D9CDL8</accession>
<keyword evidence="3" id="KW-1185">Reference proteome</keyword>
<reference evidence="2 3" key="1">
    <citation type="submission" date="2019-08" db="EMBL/GenBank/DDBJ databases">
        <authorList>
            <person name="Wang G."/>
            <person name="Xu Z."/>
        </authorList>
    </citation>
    <scope>NUCLEOTIDE SEQUENCE [LARGE SCALE GENOMIC DNA]</scope>
    <source>
        <strain evidence="2 3">ZX</strain>
    </source>
</reference>
<protein>
    <recommendedName>
        <fullName evidence="1">HTH luxR-type domain-containing protein</fullName>
    </recommendedName>
</protein>
<dbReference type="GO" id="GO:0006355">
    <property type="term" value="P:regulation of DNA-templated transcription"/>
    <property type="evidence" value="ECO:0007669"/>
    <property type="project" value="InterPro"/>
</dbReference>